<dbReference type="GO" id="GO:0016811">
    <property type="term" value="F:hydrolase activity, acting on carbon-nitrogen (but not peptide) bonds, in linear amides"/>
    <property type="evidence" value="ECO:0007669"/>
    <property type="project" value="TreeGrafter"/>
</dbReference>
<evidence type="ECO:0000259" key="3">
    <source>
        <dbReference type="PROSITE" id="PS50263"/>
    </source>
</evidence>
<comment type="caution">
    <text evidence="4">The sequence shown here is derived from an EMBL/GenBank/DDBJ whole genome shotgun (WGS) entry which is preliminary data.</text>
</comment>
<dbReference type="CDD" id="cd07197">
    <property type="entry name" value="nitrilase"/>
    <property type="match status" value="1"/>
</dbReference>
<dbReference type="EMBL" id="AGUD01000011">
    <property type="protein sequence ID" value="EHN12763.1"/>
    <property type="molecule type" value="Genomic_DNA"/>
</dbReference>
<name>H0E0M9_9ACTN</name>
<dbReference type="InterPro" id="IPR050345">
    <property type="entry name" value="Aliph_Amidase/BUP"/>
</dbReference>
<protein>
    <submittedName>
        <fullName evidence="4">Amidohydrolase-like protein</fullName>
    </submittedName>
</protein>
<proteinExistence type="predicted"/>
<dbReference type="Pfam" id="PF00795">
    <property type="entry name" value="CN_hydrolase"/>
    <property type="match status" value="1"/>
</dbReference>
<reference evidence="4 5" key="1">
    <citation type="journal article" date="2013" name="Biodegradation">
        <title>Quantitative proteomic analysis of ibuprofen-degrading Patulibacter sp. strain I11.</title>
        <authorList>
            <person name="Almeida B."/>
            <person name="Kjeldal H."/>
            <person name="Lolas I."/>
            <person name="Knudsen A.D."/>
            <person name="Carvalho G."/>
            <person name="Nielsen K.L."/>
            <person name="Barreto Crespo M.T."/>
            <person name="Stensballe A."/>
            <person name="Nielsen J.L."/>
        </authorList>
    </citation>
    <scope>NUCLEOTIDE SEQUENCE [LARGE SCALE GENOMIC DNA]</scope>
    <source>
        <strain evidence="4 5">I11</strain>
    </source>
</reference>
<dbReference type="PATRIC" id="fig|1097667.3.peg.335"/>
<dbReference type="RefSeq" id="WP_007570181.1">
    <property type="nucleotide sequence ID" value="NZ_AGUD01000011.1"/>
</dbReference>
<evidence type="ECO:0000256" key="2">
    <source>
        <dbReference type="SAM" id="MobiDB-lite"/>
    </source>
</evidence>
<dbReference type="SUPFAM" id="SSF56317">
    <property type="entry name" value="Carbon-nitrogen hydrolase"/>
    <property type="match status" value="1"/>
</dbReference>
<keyword evidence="5" id="KW-1185">Reference proteome</keyword>
<dbReference type="OrthoDB" id="9811121at2"/>
<dbReference type="InterPro" id="IPR036526">
    <property type="entry name" value="C-N_Hydrolase_sf"/>
</dbReference>
<feature type="domain" description="CN hydrolase" evidence="3">
    <location>
        <begin position="2"/>
        <end position="269"/>
    </location>
</feature>
<evidence type="ECO:0000313" key="5">
    <source>
        <dbReference type="Proteomes" id="UP000005143"/>
    </source>
</evidence>
<keyword evidence="1 4" id="KW-0378">Hydrolase</keyword>
<gene>
    <name evidence="4" type="ORF">PAI11_03370</name>
</gene>
<dbReference type="AlphaFoldDB" id="H0E0M9"/>
<sequence>MTRIAVIQPALTLGAVSENLARVEDLIRDAHREHAPDVILAPEACTSPNVFARVLRDTALPVDGQAFQLLTRLARELDCVVGGGFLAVRGKHAYGTYVLAEPDGSAHLHDKDQPSAWESNFYRGGDDDGVVRSSTLGVTVGLASGWELARYRTAKRVREREARVVLGGMCWPSMPSNWPGPLGTWMTSEHQRWSRQQRELPGQVARITGVPVAMAAHVGPIVSDTPMVPGLPWPTTMLGESQICDRDGTVLARLAQEDGEGHVAADVDLSTPPRPSAPLRDRLWIPDMTRVATTGIAWHGMNAHGSIWYRWRHARRGFGWQSLPTGDLPDEIPAGEPATGPVATTFRG</sequence>
<dbReference type="InterPro" id="IPR003010">
    <property type="entry name" value="C-N_Hydrolase"/>
</dbReference>
<accession>H0E0M9</accession>
<dbReference type="Proteomes" id="UP000005143">
    <property type="component" value="Unassembled WGS sequence"/>
</dbReference>
<dbReference type="Gene3D" id="3.60.110.10">
    <property type="entry name" value="Carbon-nitrogen hydrolase"/>
    <property type="match status" value="1"/>
</dbReference>
<dbReference type="PANTHER" id="PTHR43674">
    <property type="entry name" value="NITRILASE C965.09-RELATED"/>
    <property type="match status" value="1"/>
</dbReference>
<dbReference type="PANTHER" id="PTHR43674:SF2">
    <property type="entry name" value="BETA-UREIDOPROPIONASE"/>
    <property type="match status" value="1"/>
</dbReference>
<evidence type="ECO:0000256" key="1">
    <source>
        <dbReference type="ARBA" id="ARBA00022801"/>
    </source>
</evidence>
<dbReference type="PROSITE" id="PS50263">
    <property type="entry name" value="CN_HYDROLASE"/>
    <property type="match status" value="1"/>
</dbReference>
<organism evidence="4 5">
    <name type="scientific">Patulibacter medicamentivorans</name>
    <dbReference type="NCBI Taxonomy" id="1097667"/>
    <lineage>
        <taxon>Bacteria</taxon>
        <taxon>Bacillati</taxon>
        <taxon>Actinomycetota</taxon>
        <taxon>Thermoleophilia</taxon>
        <taxon>Solirubrobacterales</taxon>
        <taxon>Patulibacteraceae</taxon>
        <taxon>Patulibacter</taxon>
    </lineage>
</organism>
<feature type="region of interest" description="Disordered" evidence="2">
    <location>
        <begin position="327"/>
        <end position="348"/>
    </location>
</feature>
<evidence type="ECO:0000313" key="4">
    <source>
        <dbReference type="EMBL" id="EHN12763.1"/>
    </source>
</evidence>